<keyword evidence="2" id="KW-0808">Transferase</keyword>
<feature type="transmembrane region" description="Helical" evidence="1">
    <location>
        <begin position="54"/>
        <end position="76"/>
    </location>
</feature>
<name>A0A1D1YBF8_9ARAE</name>
<organism evidence="2">
    <name type="scientific">Anthurium amnicola</name>
    <dbReference type="NCBI Taxonomy" id="1678845"/>
    <lineage>
        <taxon>Eukaryota</taxon>
        <taxon>Viridiplantae</taxon>
        <taxon>Streptophyta</taxon>
        <taxon>Embryophyta</taxon>
        <taxon>Tracheophyta</taxon>
        <taxon>Spermatophyta</taxon>
        <taxon>Magnoliopsida</taxon>
        <taxon>Liliopsida</taxon>
        <taxon>Araceae</taxon>
        <taxon>Pothoideae</taxon>
        <taxon>Potheae</taxon>
        <taxon>Anthurium</taxon>
    </lineage>
</organism>
<dbReference type="AlphaFoldDB" id="A0A1D1YBF8"/>
<keyword evidence="2" id="KW-0418">Kinase</keyword>
<evidence type="ECO:0000313" key="2">
    <source>
        <dbReference type="EMBL" id="JAT51966.1"/>
    </source>
</evidence>
<accession>A0A1D1YBF8</accession>
<keyword evidence="1" id="KW-1133">Transmembrane helix</keyword>
<evidence type="ECO:0000256" key="1">
    <source>
        <dbReference type="SAM" id="Phobius"/>
    </source>
</evidence>
<dbReference type="EMBL" id="GDJX01015970">
    <property type="protein sequence ID" value="JAT51966.1"/>
    <property type="molecule type" value="Transcribed_RNA"/>
</dbReference>
<dbReference type="GO" id="GO:0016301">
    <property type="term" value="F:kinase activity"/>
    <property type="evidence" value="ECO:0007669"/>
    <property type="project" value="UniProtKB-KW"/>
</dbReference>
<keyword evidence="1" id="KW-0812">Transmembrane</keyword>
<reference evidence="2" key="1">
    <citation type="submission" date="2015-07" db="EMBL/GenBank/DDBJ databases">
        <title>Transcriptome Assembly of Anthurium amnicola.</title>
        <authorList>
            <person name="Suzuki J."/>
        </authorList>
    </citation>
    <scope>NUCLEOTIDE SEQUENCE</scope>
</reference>
<keyword evidence="1" id="KW-0472">Membrane</keyword>
<sequence length="134" mass="14973">KKLKFCKFCINKKNHTFKPLKLPNLFNRIKQYLSFHPFLSPYFIVLNKMLNSKVISLIAFLVVVIGVILSVTAAPLDTTLIKRVGVDQKLNQTLLQSDSIPVKSKNGDIQPYNGKELSNITDSVVNKGNSGTPN</sequence>
<gene>
    <name evidence="2" type="primary">kin1_1</name>
    <name evidence="2" type="ORF">g.27248</name>
</gene>
<protein>
    <submittedName>
        <fullName evidence="2">Protein kinase kin1</fullName>
    </submittedName>
</protein>
<proteinExistence type="predicted"/>
<feature type="non-terminal residue" evidence="2">
    <location>
        <position position="1"/>
    </location>
</feature>